<accession>A0AAV9MWL0</accession>
<dbReference type="RefSeq" id="XP_064701558.1">
    <property type="nucleotide sequence ID" value="XM_064852284.1"/>
</dbReference>
<evidence type="ECO:0000313" key="2">
    <source>
        <dbReference type="EMBL" id="KAK5045953.1"/>
    </source>
</evidence>
<sequence>MGCLFKTAANVVNFAPFTCANNLMNPFIYPSSSLLTSGYFGSEAELHSNTRTVQKYNHGGPFDRGAYGREGISKYTESFYFSPKPNMPRDAVKYAEEATVQYLNQVKDEICQQTPKASAPLRLLYGVGPILYFGYRPSKC</sequence>
<dbReference type="Proteomes" id="UP001358417">
    <property type="component" value="Unassembled WGS sequence"/>
</dbReference>
<reference evidence="2 3" key="1">
    <citation type="submission" date="2023-08" db="EMBL/GenBank/DDBJ databases">
        <title>Black Yeasts Isolated from many extreme environments.</title>
        <authorList>
            <person name="Coleine C."/>
            <person name="Stajich J.E."/>
            <person name="Selbmann L."/>
        </authorList>
    </citation>
    <scope>NUCLEOTIDE SEQUENCE [LARGE SCALE GENOMIC DNA]</scope>
    <source>
        <strain evidence="2 3">CCFEE 5792</strain>
    </source>
</reference>
<dbReference type="EMBL" id="JAVRRD010000033">
    <property type="protein sequence ID" value="KAK5045953.1"/>
    <property type="molecule type" value="Genomic_DNA"/>
</dbReference>
<protein>
    <recommendedName>
        <fullName evidence="1">VWA7 N-terminal domain-containing protein</fullName>
    </recommendedName>
</protein>
<dbReference type="GeneID" id="89976902"/>
<feature type="domain" description="VWA7 N-terminal" evidence="1">
    <location>
        <begin position="18"/>
        <end position="112"/>
    </location>
</feature>
<name>A0AAV9MWL0_9EURO</name>
<gene>
    <name evidence="2" type="ORF">LTR84_008739</name>
</gene>
<evidence type="ECO:0000259" key="1">
    <source>
        <dbReference type="Pfam" id="PF25107"/>
    </source>
</evidence>
<dbReference type="InterPro" id="IPR056862">
    <property type="entry name" value="VWA7_N"/>
</dbReference>
<keyword evidence="3" id="KW-1185">Reference proteome</keyword>
<proteinExistence type="predicted"/>
<dbReference type="Pfam" id="PF25107">
    <property type="entry name" value="VWA7_N"/>
    <property type="match status" value="1"/>
</dbReference>
<comment type="caution">
    <text evidence="2">The sequence shown here is derived from an EMBL/GenBank/DDBJ whole genome shotgun (WGS) entry which is preliminary data.</text>
</comment>
<dbReference type="AlphaFoldDB" id="A0AAV9MWL0"/>
<organism evidence="2 3">
    <name type="scientific">Exophiala bonariae</name>
    <dbReference type="NCBI Taxonomy" id="1690606"/>
    <lineage>
        <taxon>Eukaryota</taxon>
        <taxon>Fungi</taxon>
        <taxon>Dikarya</taxon>
        <taxon>Ascomycota</taxon>
        <taxon>Pezizomycotina</taxon>
        <taxon>Eurotiomycetes</taxon>
        <taxon>Chaetothyriomycetidae</taxon>
        <taxon>Chaetothyriales</taxon>
        <taxon>Herpotrichiellaceae</taxon>
        <taxon>Exophiala</taxon>
    </lineage>
</organism>
<evidence type="ECO:0000313" key="3">
    <source>
        <dbReference type="Proteomes" id="UP001358417"/>
    </source>
</evidence>